<reference evidence="3 4" key="1">
    <citation type="submission" date="2015-07" db="EMBL/GenBank/DDBJ databases">
        <title>Genome sequencing project for genomic taxonomy and phylogenomics of Bacillus-like bacteria.</title>
        <authorList>
            <person name="Liu B."/>
            <person name="Wang J."/>
            <person name="Zhu Y."/>
            <person name="Liu G."/>
            <person name="Chen Q."/>
            <person name="Chen Z."/>
            <person name="Che J."/>
            <person name="Ge C."/>
            <person name="Shi H."/>
            <person name="Pan Z."/>
            <person name="Liu X."/>
        </authorList>
    </citation>
    <scope>NUCLEOTIDE SEQUENCE [LARGE SCALE GENOMIC DNA]</scope>
    <source>
        <strain evidence="3 4">DSM 54</strain>
    </source>
</reference>
<dbReference type="Pfam" id="PF24729">
    <property type="entry name" value="Acb2_Tad1_hairpin"/>
    <property type="match status" value="1"/>
</dbReference>
<evidence type="ECO:0000313" key="3">
    <source>
        <dbReference type="EMBL" id="KOY81673.1"/>
    </source>
</evidence>
<dbReference type="Proteomes" id="UP000037977">
    <property type="component" value="Unassembled WGS sequence"/>
</dbReference>
<protein>
    <submittedName>
        <fullName evidence="3">Phosphomannomutase</fullName>
    </submittedName>
</protein>
<dbReference type="GO" id="GO:0000166">
    <property type="term" value="F:nucleotide binding"/>
    <property type="evidence" value="ECO:0007669"/>
    <property type="project" value="UniProtKB-KW"/>
</dbReference>
<evidence type="ECO:0000259" key="2">
    <source>
        <dbReference type="Pfam" id="PF24729"/>
    </source>
</evidence>
<accession>A0A0M9DJ38</accession>
<dbReference type="STRING" id="33935.ADM90_14290"/>
<dbReference type="RefSeq" id="WP_053995736.1">
    <property type="nucleotide sequence ID" value="NZ_CP065643.1"/>
</dbReference>
<dbReference type="InterPro" id="IPR056098">
    <property type="entry name" value="Acb2/Tad1_hairpin"/>
</dbReference>
<name>A0A0M9DJ38_9BACI</name>
<keyword evidence="1" id="KW-0547">Nucleotide-binding</keyword>
<organism evidence="3 4">
    <name type="scientific">Lysinibacillus macroides</name>
    <dbReference type="NCBI Taxonomy" id="33935"/>
    <lineage>
        <taxon>Bacteria</taxon>
        <taxon>Bacillati</taxon>
        <taxon>Bacillota</taxon>
        <taxon>Bacilli</taxon>
        <taxon>Bacillales</taxon>
        <taxon>Bacillaceae</taxon>
        <taxon>Lysinibacillus</taxon>
    </lineage>
</organism>
<proteinExistence type="predicted"/>
<dbReference type="EMBL" id="LGCI01000009">
    <property type="protein sequence ID" value="KOY81673.1"/>
    <property type="molecule type" value="Genomic_DNA"/>
</dbReference>
<comment type="caution">
    <text evidence="3">The sequence shown here is derived from an EMBL/GenBank/DDBJ whole genome shotgun (WGS) entry which is preliminary data.</text>
</comment>
<gene>
    <name evidence="3" type="ORF">ADM90_14290</name>
</gene>
<sequence length="75" mass="8418">MPKVGEHLNPVVENNFKYHAPKAGQTEKYGAIREKAKELAYLIDNLCPNSREKSVAFTELETAVMWANAAIARNE</sequence>
<keyword evidence="4" id="KW-1185">Reference proteome</keyword>
<dbReference type="OrthoDB" id="4257351at2"/>
<dbReference type="PATRIC" id="fig|33935.3.peg.4876"/>
<feature type="domain" description="Acb2/Tad1 hairpin" evidence="2">
    <location>
        <begin position="11"/>
        <end position="72"/>
    </location>
</feature>
<evidence type="ECO:0000256" key="1">
    <source>
        <dbReference type="ARBA" id="ARBA00022741"/>
    </source>
</evidence>
<evidence type="ECO:0000313" key="4">
    <source>
        <dbReference type="Proteomes" id="UP000037977"/>
    </source>
</evidence>
<dbReference type="AlphaFoldDB" id="A0A0M9DJ38"/>